<feature type="compositionally biased region" description="Basic and acidic residues" evidence="2">
    <location>
        <begin position="534"/>
        <end position="548"/>
    </location>
</feature>
<feature type="compositionally biased region" description="Basic and acidic residues" evidence="2">
    <location>
        <begin position="700"/>
        <end position="713"/>
    </location>
</feature>
<feature type="compositionally biased region" description="Basic and acidic residues" evidence="2">
    <location>
        <begin position="148"/>
        <end position="159"/>
    </location>
</feature>
<feature type="compositionally biased region" description="Polar residues" evidence="2">
    <location>
        <begin position="1"/>
        <end position="12"/>
    </location>
</feature>
<feature type="region of interest" description="Disordered" evidence="2">
    <location>
        <begin position="311"/>
        <end position="338"/>
    </location>
</feature>
<feature type="compositionally biased region" description="Polar residues" evidence="2">
    <location>
        <begin position="672"/>
        <end position="689"/>
    </location>
</feature>
<feature type="region of interest" description="Disordered" evidence="2">
    <location>
        <begin position="639"/>
        <end position="788"/>
    </location>
</feature>
<feature type="compositionally biased region" description="Polar residues" evidence="2">
    <location>
        <begin position="354"/>
        <end position="376"/>
    </location>
</feature>
<feature type="compositionally biased region" description="Polar residues" evidence="2">
    <location>
        <begin position="75"/>
        <end position="84"/>
    </location>
</feature>
<keyword evidence="1" id="KW-0175">Coiled coil</keyword>
<comment type="caution">
    <text evidence="3">The sequence shown here is derived from an EMBL/GenBank/DDBJ whole genome shotgun (WGS) entry which is preliminary data.</text>
</comment>
<evidence type="ECO:0000256" key="1">
    <source>
        <dbReference type="SAM" id="Coils"/>
    </source>
</evidence>
<evidence type="ECO:0000256" key="2">
    <source>
        <dbReference type="SAM" id="MobiDB-lite"/>
    </source>
</evidence>
<feature type="compositionally biased region" description="Low complexity" evidence="2">
    <location>
        <begin position="260"/>
        <end position="279"/>
    </location>
</feature>
<dbReference type="AlphaFoldDB" id="A0AAD4KPM1"/>
<feature type="compositionally biased region" description="Polar residues" evidence="2">
    <location>
        <begin position="524"/>
        <end position="533"/>
    </location>
</feature>
<dbReference type="RefSeq" id="XP_046069044.1">
    <property type="nucleotide sequence ID" value="XM_046212727.1"/>
</dbReference>
<feature type="region of interest" description="Disordered" evidence="2">
    <location>
        <begin position="255"/>
        <end position="286"/>
    </location>
</feature>
<protein>
    <submittedName>
        <fullName evidence="3">Uncharacterized protein</fullName>
    </submittedName>
</protein>
<accession>A0AAD4KPM1</accession>
<feature type="compositionally biased region" description="Low complexity" evidence="2">
    <location>
        <begin position="161"/>
        <end position="170"/>
    </location>
</feature>
<organism evidence="3 4">
    <name type="scientific">Talaromyces proteolyticus</name>
    <dbReference type="NCBI Taxonomy" id="1131652"/>
    <lineage>
        <taxon>Eukaryota</taxon>
        <taxon>Fungi</taxon>
        <taxon>Dikarya</taxon>
        <taxon>Ascomycota</taxon>
        <taxon>Pezizomycotina</taxon>
        <taxon>Eurotiomycetes</taxon>
        <taxon>Eurotiomycetidae</taxon>
        <taxon>Eurotiales</taxon>
        <taxon>Trichocomaceae</taxon>
        <taxon>Talaromyces</taxon>
        <taxon>Talaromyces sect. Bacilispori</taxon>
    </lineage>
</organism>
<gene>
    <name evidence="3" type="ORF">BGW36DRAFT_325936</name>
</gene>
<feature type="region of interest" description="Disordered" evidence="2">
    <location>
        <begin position="184"/>
        <end position="203"/>
    </location>
</feature>
<dbReference type="EMBL" id="JAJTJA010000010">
    <property type="protein sequence ID" value="KAH8693171.1"/>
    <property type="molecule type" value="Genomic_DNA"/>
</dbReference>
<feature type="region of interest" description="Disordered" evidence="2">
    <location>
        <begin position="142"/>
        <end position="179"/>
    </location>
</feature>
<feature type="compositionally biased region" description="Low complexity" evidence="2">
    <location>
        <begin position="770"/>
        <end position="785"/>
    </location>
</feature>
<name>A0AAD4KPM1_9EURO</name>
<feature type="region of interest" description="Disordered" evidence="2">
    <location>
        <begin position="515"/>
        <end position="548"/>
    </location>
</feature>
<sequence length="841" mass="91946">MAANQYGSQSIFIPNRFDAKERNTTDAKNLAHRNDAPLETPPSPTLTNPDMILPFENERESSTPSPPFRFTSSEHVSQTNNQSAGYHEPDYNNRGDPNLQPGGMGSNGNRPPRLRWTYEGHAPSRPLSDIGEEDLQALSPAVGGTFPKEARDVHHKDVDSSSDGSGSTISAGGGQLGWSAQDNQHLSVQPDSKRNSYASQSSIEAARAKASDALVSGVSQPEEDSSAILSSEAERILENAKKRLTLMEGNLTRARSSMRLTPSPSSLQLSPSPSGSLLPTRGLQPAGELYRSISQTDRRSSMYRARPVYATAQESGHSRGHSETNLSTALDPSASSLQPSRSLSALASFSASQYDINDNSPTSAGANGSSRPTSAYYQPKLDALREDDSHRTSHHESGSDYDSTAGLGISTRMPKISSIEDFNSAYPSEDPPSRAQSQLQVRDLKDQAAGLRTKVALLKVKTQEDNLRRRSLQSLRTPSPFTAAEQWYISAMEHEDASPSLSNNAGYGWISHSAADQAKDRSSSNENGYSSGDTTKEPSEEISERHQEMEDDFGIEDDALSILESTYEDAEEGDFYDEEIDRDALDRILKEPFDEDGENDVFQDFPSGPAPEATPHEDREDAFDYENFYLHSALGTYTRSRMKRRSHESTGSTETTRPSKDQGFNKHGRSGSGDSVSTLATFATATENAYSDYEDDEDNDAQHEIDRALAWDRENEDDIATPVQSRRATVVSRSDDSRNQAVHGNGMLTPPGSAARDVPSPATPVDAFMSSLSSSSSRPPSSLNSDDTRILEQIFDSLGRVCTELQELTLPDSDSKSDPKHIRTLRRRLDAARRVLDGQLD</sequence>
<proteinExistence type="predicted"/>
<feature type="region of interest" description="Disordered" evidence="2">
    <location>
        <begin position="589"/>
        <end position="621"/>
    </location>
</feature>
<feature type="compositionally biased region" description="Basic and acidic residues" evidence="2">
    <location>
        <begin position="382"/>
        <end position="398"/>
    </location>
</feature>
<reference evidence="3" key="1">
    <citation type="submission" date="2021-12" db="EMBL/GenBank/DDBJ databases">
        <title>Convergent genome expansion in fungi linked to evolution of root-endophyte symbiosis.</title>
        <authorList>
            <consortium name="DOE Joint Genome Institute"/>
            <person name="Ke Y.-H."/>
            <person name="Bonito G."/>
            <person name="Liao H.-L."/>
            <person name="Looney B."/>
            <person name="Rojas-Flechas A."/>
            <person name="Nash J."/>
            <person name="Hameed K."/>
            <person name="Schadt C."/>
            <person name="Martin F."/>
            <person name="Crous P.W."/>
            <person name="Miettinen O."/>
            <person name="Magnuson J.K."/>
            <person name="Labbe J."/>
            <person name="Jacobson D."/>
            <person name="Doktycz M.J."/>
            <person name="Veneault-Fourrey C."/>
            <person name="Kuo A."/>
            <person name="Mondo S."/>
            <person name="Calhoun S."/>
            <person name="Riley R."/>
            <person name="Ohm R."/>
            <person name="LaButti K."/>
            <person name="Andreopoulos B."/>
            <person name="Pangilinan J."/>
            <person name="Nolan M."/>
            <person name="Tritt A."/>
            <person name="Clum A."/>
            <person name="Lipzen A."/>
            <person name="Daum C."/>
            <person name="Barry K."/>
            <person name="Grigoriev I.V."/>
            <person name="Vilgalys R."/>
        </authorList>
    </citation>
    <scope>NUCLEOTIDE SEQUENCE</scope>
    <source>
        <strain evidence="3">PMI_201</strain>
    </source>
</reference>
<dbReference type="GeneID" id="70243014"/>
<feature type="region of interest" description="Disordered" evidence="2">
    <location>
        <begin position="1"/>
        <end position="129"/>
    </location>
</feature>
<feature type="region of interest" description="Disordered" evidence="2">
    <location>
        <begin position="354"/>
        <end position="408"/>
    </location>
</feature>
<dbReference type="Proteomes" id="UP001201262">
    <property type="component" value="Unassembled WGS sequence"/>
</dbReference>
<keyword evidence="4" id="KW-1185">Reference proteome</keyword>
<feature type="coiled-coil region" evidence="1">
    <location>
        <begin position="434"/>
        <end position="461"/>
    </location>
</feature>
<evidence type="ECO:0000313" key="4">
    <source>
        <dbReference type="Proteomes" id="UP001201262"/>
    </source>
</evidence>
<evidence type="ECO:0000313" key="3">
    <source>
        <dbReference type="EMBL" id="KAH8693171.1"/>
    </source>
</evidence>